<dbReference type="NCBIfam" id="TIGR02603">
    <property type="entry name" value="CxxCH_TIGR02603"/>
    <property type="match status" value="1"/>
</dbReference>
<evidence type="ECO:0000259" key="6">
    <source>
        <dbReference type="PROSITE" id="PS51007"/>
    </source>
</evidence>
<dbReference type="GO" id="GO:0009055">
    <property type="term" value="F:electron transfer activity"/>
    <property type="evidence" value="ECO:0007669"/>
    <property type="project" value="InterPro"/>
</dbReference>
<keyword evidence="1 4" id="KW-0349">Heme</keyword>
<name>A0A5C5WWP4_9BACT</name>
<dbReference type="Pfam" id="PF23500">
    <property type="entry name" value="DUF7133"/>
    <property type="match status" value="1"/>
</dbReference>
<dbReference type="AlphaFoldDB" id="A0A5C5WWP4"/>
<feature type="chain" id="PRO_5022748687" evidence="5">
    <location>
        <begin position="20"/>
        <end position="1008"/>
    </location>
</feature>
<gene>
    <name evidence="7" type="ORF">Pla22_20120</name>
</gene>
<accession>A0A5C5WWP4</accession>
<organism evidence="7 8">
    <name type="scientific">Rubripirellula amarantea</name>
    <dbReference type="NCBI Taxonomy" id="2527999"/>
    <lineage>
        <taxon>Bacteria</taxon>
        <taxon>Pseudomonadati</taxon>
        <taxon>Planctomycetota</taxon>
        <taxon>Planctomycetia</taxon>
        <taxon>Pirellulales</taxon>
        <taxon>Pirellulaceae</taxon>
        <taxon>Rubripirellula</taxon>
    </lineage>
</organism>
<dbReference type="Gene3D" id="1.10.760.10">
    <property type="entry name" value="Cytochrome c-like domain"/>
    <property type="match status" value="1"/>
</dbReference>
<dbReference type="OrthoDB" id="225269at2"/>
<feature type="signal peptide" evidence="5">
    <location>
        <begin position="1"/>
        <end position="19"/>
    </location>
</feature>
<dbReference type="Gene3D" id="2.120.10.30">
    <property type="entry name" value="TolB, C-terminal domain"/>
    <property type="match status" value="1"/>
</dbReference>
<dbReference type="InterPro" id="IPR055557">
    <property type="entry name" value="DUF7133"/>
</dbReference>
<evidence type="ECO:0000256" key="3">
    <source>
        <dbReference type="ARBA" id="ARBA00023004"/>
    </source>
</evidence>
<dbReference type="InterPro" id="IPR011041">
    <property type="entry name" value="Quinoprot_gluc/sorb_DH_b-prop"/>
</dbReference>
<protein>
    <submittedName>
        <fullName evidence="7">Cytochrome c</fullName>
    </submittedName>
</protein>
<reference evidence="7 8" key="1">
    <citation type="submission" date="2019-02" db="EMBL/GenBank/DDBJ databases">
        <title>Deep-cultivation of Planctomycetes and their phenomic and genomic characterization uncovers novel biology.</title>
        <authorList>
            <person name="Wiegand S."/>
            <person name="Jogler M."/>
            <person name="Boedeker C."/>
            <person name="Pinto D."/>
            <person name="Vollmers J."/>
            <person name="Rivas-Marin E."/>
            <person name="Kohn T."/>
            <person name="Peeters S.H."/>
            <person name="Heuer A."/>
            <person name="Rast P."/>
            <person name="Oberbeckmann S."/>
            <person name="Bunk B."/>
            <person name="Jeske O."/>
            <person name="Meyerdierks A."/>
            <person name="Storesund J.E."/>
            <person name="Kallscheuer N."/>
            <person name="Luecker S."/>
            <person name="Lage O.M."/>
            <person name="Pohl T."/>
            <person name="Merkel B.J."/>
            <person name="Hornburger P."/>
            <person name="Mueller R.-W."/>
            <person name="Bruemmer F."/>
            <person name="Labrenz M."/>
            <person name="Spormann A.M."/>
            <person name="Op Den Camp H."/>
            <person name="Overmann J."/>
            <person name="Amann R."/>
            <person name="Jetten M.S.M."/>
            <person name="Mascher T."/>
            <person name="Medema M.H."/>
            <person name="Devos D.P."/>
            <person name="Kaster A.-K."/>
            <person name="Ovreas L."/>
            <person name="Rohde M."/>
            <person name="Galperin M.Y."/>
            <person name="Jogler C."/>
        </authorList>
    </citation>
    <scope>NUCLEOTIDE SEQUENCE [LARGE SCALE GENOMIC DNA]</scope>
    <source>
        <strain evidence="7 8">Pla22</strain>
    </source>
</reference>
<feature type="domain" description="Cytochrome c" evidence="6">
    <location>
        <begin position="871"/>
        <end position="1003"/>
    </location>
</feature>
<evidence type="ECO:0000256" key="4">
    <source>
        <dbReference type="PROSITE-ProRule" id="PRU00433"/>
    </source>
</evidence>
<evidence type="ECO:0000256" key="2">
    <source>
        <dbReference type="ARBA" id="ARBA00022723"/>
    </source>
</evidence>
<dbReference type="PROSITE" id="PS51007">
    <property type="entry name" value="CYTC"/>
    <property type="match status" value="1"/>
</dbReference>
<dbReference type="Proteomes" id="UP000316598">
    <property type="component" value="Unassembled WGS sequence"/>
</dbReference>
<dbReference type="PANTHER" id="PTHR33546:SF1">
    <property type="entry name" value="LARGE, MULTIFUNCTIONAL SECRETED PROTEIN"/>
    <property type="match status" value="1"/>
</dbReference>
<keyword evidence="5" id="KW-0732">Signal</keyword>
<dbReference type="RefSeq" id="WP_146514423.1">
    <property type="nucleotide sequence ID" value="NZ_SJPI01000001.1"/>
</dbReference>
<keyword evidence="3 4" id="KW-0408">Iron</keyword>
<dbReference type="SUPFAM" id="SSF46626">
    <property type="entry name" value="Cytochrome c"/>
    <property type="match status" value="1"/>
</dbReference>
<dbReference type="GO" id="GO:0020037">
    <property type="term" value="F:heme binding"/>
    <property type="evidence" value="ECO:0007669"/>
    <property type="project" value="InterPro"/>
</dbReference>
<dbReference type="InterPro" id="IPR036909">
    <property type="entry name" value="Cyt_c-like_dom_sf"/>
</dbReference>
<evidence type="ECO:0000256" key="5">
    <source>
        <dbReference type="SAM" id="SignalP"/>
    </source>
</evidence>
<dbReference type="EMBL" id="SJPI01000001">
    <property type="protein sequence ID" value="TWT54365.1"/>
    <property type="molecule type" value="Genomic_DNA"/>
</dbReference>
<dbReference type="InterPro" id="IPR013428">
    <property type="entry name" value="Membrane-bound_put_N"/>
</dbReference>
<sequence length="1008" mass="112101" precursor="true">MRFSLAFSLSWLLASVCFADFPELFNTEPESEKSLMPADEAAAKMSVPEGFRVTAFAGEPDVQNPIDAAWDSRGRLWVAENYTYAERDQRFQLDLRDRIVIFGGTDQDQFTERTVFTDDVQMLTSVEVGRGGVWLMCPPQLIFIPDADHDDVPDNEGEVVLDGFKVADQNYHNFANGLRFGPDGWLYGRCGGSCPGRIGRPGTADEDRLAIEGGMWRYHPDTQAVEVLTTGTTNPWGHDWNDVGEAFFVNTVNGHLWHMIPGAHFTRPFTLDPNGKTYELIDFHADHWHFDTGQAWNMSRDGVANSYGGGHAHSGTMIYQGGTWPSQYRGRLFTLNFHGRRANQEILERDGSGYVAHHGKDTFLAADPWFRGMEITSGPDGNAFILDWSDAGECHEHTGVHRTSGRIFKVSHGSKIAAKPDLKTWSSLDLAKTVTDENVWYRRQAKIELASRRADGQDMSGVAAFLTDTLLTAPDAATEVQAQLMLHIIGKLNWGMNYKSEYARATEIRLAAEVFPIDDAFGPDWKQNRPSNQTQDELETLLTLITSAVEAADSPFVDLTIASCLQRLPVEKRASIAKLLSSHNVANDDHNLPLMIWYGLIPVAQTSPEQLVDVAKTCQYTTTLRLIARALAEKIDSDPEPISALLEYAAKKNDESYQHAVLAGVAQGLKGRRQAPRPQSWDSVVTITTPSLQPVVRELSVVFGDGRAMDELTDIVTGKVDADFEMRHAALETLIQSDAKNLRGICMNLLGDARMNVMAARGLSKFDDPEIGKTIVDRYQRFRAPQRPKVMSILVSRKSFALPMLDAIAKGKIQRKDLSAYQVRQLHGFNDPELSERVREVWGEVRDAPEAMAKQIEKLKSVLTDDYLAEADKSHGRSVFAKSCQNCHKLYGEGQKIGPDLTGANRGNLDYLLDNIVSPSSVVDKDFRMTLLLLDDGRVVSGLVTSENDNAVTIQTATELITLDKELVVQRKVTDKSPMPDGLLDQLTETDIRDLIGYLKHPSQVSMP</sequence>
<dbReference type="InterPro" id="IPR011042">
    <property type="entry name" value="6-blade_b-propeller_TolB-like"/>
</dbReference>
<dbReference type="GO" id="GO:0046872">
    <property type="term" value="F:metal ion binding"/>
    <property type="evidence" value="ECO:0007669"/>
    <property type="project" value="UniProtKB-KW"/>
</dbReference>
<dbReference type="InterPro" id="IPR009056">
    <property type="entry name" value="Cyt_c-like_dom"/>
</dbReference>
<dbReference type="InterPro" id="IPR013427">
    <property type="entry name" value="Haem-bd_dom_put"/>
</dbReference>
<proteinExistence type="predicted"/>
<evidence type="ECO:0000313" key="8">
    <source>
        <dbReference type="Proteomes" id="UP000316598"/>
    </source>
</evidence>
<evidence type="ECO:0000313" key="7">
    <source>
        <dbReference type="EMBL" id="TWT54365.1"/>
    </source>
</evidence>
<comment type="caution">
    <text evidence="7">The sequence shown here is derived from an EMBL/GenBank/DDBJ whole genome shotgun (WGS) entry which is preliminary data.</text>
</comment>
<keyword evidence="2 4" id="KW-0479">Metal-binding</keyword>
<dbReference type="PANTHER" id="PTHR33546">
    <property type="entry name" value="LARGE, MULTIFUNCTIONAL SECRETED PROTEIN-RELATED"/>
    <property type="match status" value="1"/>
</dbReference>
<dbReference type="NCBIfam" id="TIGR02604">
    <property type="entry name" value="Piru_Ver_Nterm"/>
    <property type="match status" value="1"/>
</dbReference>
<dbReference type="SUPFAM" id="SSF50952">
    <property type="entry name" value="Soluble quinoprotein glucose dehydrogenase"/>
    <property type="match status" value="1"/>
</dbReference>
<evidence type="ECO:0000256" key="1">
    <source>
        <dbReference type="ARBA" id="ARBA00022617"/>
    </source>
</evidence>
<keyword evidence="8" id="KW-1185">Reference proteome</keyword>